<protein>
    <submittedName>
        <fullName evidence="2">Esterase</fullName>
    </submittedName>
</protein>
<dbReference type="PANTHER" id="PTHR43319">
    <property type="entry name" value="BETA-LACTAMASE-RELATED"/>
    <property type="match status" value="1"/>
</dbReference>
<reference evidence="2 4" key="1">
    <citation type="submission" date="2016-01" db="EMBL/GenBank/DDBJ databases">
        <title>The new phylogeny of the genus Mycobacterium.</title>
        <authorList>
            <person name="Tarcisio F."/>
            <person name="Conor M."/>
            <person name="Antonella G."/>
            <person name="Elisabetta G."/>
            <person name="Giulia F.S."/>
            <person name="Sara T."/>
            <person name="Anna F."/>
            <person name="Clotilde B."/>
            <person name="Roberto B."/>
            <person name="Veronica D.S."/>
            <person name="Fabio R."/>
            <person name="Monica P."/>
            <person name="Olivier J."/>
            <person name="Enrico T."/>
            <person name="Nicola S."/>
        </authorList>
    </citation>
    <scope>NUCLEOTIDE SEQUENCE [LARGE SCALE GENOMIC DNA]</scope>
    <source>
        <strain evidence="2 4">DSM 44243</strain>
    </source>
</reference>
<name>A0A1X1RWA2_MYCCE</name>
<dbReference type="EMBL" id="PDKV01000017">
    <property type="protein sequence ID" value="PIB78320.1"/>
    <property type="molecule type" value="Genomic_DNA"/>
</dbReference>
<proteinExistence type="predicted"/>
<dbReference type="RefSeq" id="WP_062539529.1">
    <property type="nucleotide sequence ID" value="NZ_BBUN01000120.1"/>
</dbReference>
<dbReference type="InterPro" id="IPR052907">
    <property type="entry name" value="Beta-lactamase/esterase"/>
</dbReference>
<feature type="domain" description="Beta-lactamase-related" evidence="1">
    <location>
        <begin position="39"/>
        <end position="376"/>
    </location>
</feature>
<dbReference type="Pfam" id="PF00144">
    <property type="entry name" value="Beta-lactamase"/>
    <property type="match status" value="1"/>
</dbReference>
<dbReference type="STRING" id="28045.AWB95_02085"/>
<dbReference type="Proteomes" id="UP000193907">
    <property type="component" value="Unassembled WGS sequence"/>
</dbReference>
<comment type="caution">
    <text evidence="2">The sequence shown here is derived from an EMBL/GenBank/DDBJ whole genome shotgun (WGS) entry which is preliminary data.</text>
</comment>
<reference evidence="3 5" key="2">
    <citation type="journal article" date="2017" name="Infect. Genet. Evol.">
        <title>The new phylogeny of the genus Mycobacterium: The old and the news.</title>
        <authorList>
            <person name="Tortoli E."/>
            <person name="Fedrizzi T."/>
            <person name="Meehan C.J."/>
            <person name="Trovato A."/>
            <person name="Grottola A."/>
            <person name="Giacobazzi E."/>
            <person name="Serpini G.F."/>
            <person name="Tagliazucchi S."/>
            <person name="Fabio A."/>
            <person name="Bettua C."/>
            <person name="Bertorelli R."/>
            <person name="Frascaro F."/>
            <person name="De Sanctis V."/>
            <person name="Pecorari M."/>
            <person name="Jousson O."/>
            <person name="Segata N."/>
            <person name="Cirillo D.M."/>
        </authorList>
    </citation>
    <scope>NUCLEOTIDE SEQUENCE [LARGE SCALE GENOMIC DNA]</scope>
    <source>
        <strain evidence="3 5">NCTC 12882</strain>
    </source>
</reference>
<sequence>MKLEVVGNRRSMLPSGVLGAADPHFACAVRSFASMFPGRRFGGGALAVYLDGESVVDVWTGWSDRRGRVPWSADTAPMVFSATKGMASTVIHRLADRGLIDYEAPVAEYWPEFGANGKSDITVRQAMRHRAGLSALHGASKEDLLDHQLMESRLAAAPAGKFLGKPAYHALTYGWLMSGLARAVTGKGMRQLFREELAGPLGTDGLHLGRPPADAPTRPAQIIMPQSAIPNPLFNAVAPRIAALELSAGMGAMYFPGMKAVVQGDIPLLDGELPAVNGVVTARALAKMYGAIANGGEIDGTQFLSRELVAGLTGRRSLRLDRNIGVPLSFHLGYHSVPFNVMPGFGHAGLGGSIGWADPASGLAFAFVHNRLLSPFVLVDHAGFVATGALLRRGAAQARRDGFERVTDFGSPFPESGAVAG</sequence>
<keyword evidence="4" id="KW-1185">Reference proteome</keyword>
<dbReference type="Proteomes" id="UP000230971">
    <property type="component" value="Unassembled WGS sequence"/>
</dbReference>
<evidence type="ECO:0000313" key="3">
    <source>
        <dbReference type="EMBL" id="PIB78320.1"/>
    </source>
</evidence>
<dbReference type="PANTHER" id="PTHR43319:SF3">
    <property type="entry name" value="BETA-LACTAMASE-RELATED DOMAIN-CONTAINING PROTEIN"/>
    <property type="match status" value="1"/>
</dbReference>
<organism evidence="2 4">
    <name type="scientific">Mycobacterium celatum</name>
    <dbReference type="NCBI Taxonomy" id="28045"/>
    <lineage>
        <taxon>Bacteria</taxon>
        <taxon>Bacillati</taxon>
        <taxon>Actinomycetota</taxon>
        <taxon>Actinomycetes</taxon>
        <taxon>Mycobacteriales</taxon>
        <taxon>Mycobacteriaceae</taxon>
        <taxon>Mycobacterium</taxon>
    </lineage>
</organism>
<dbReference type="SUPFAM" id="SSF56601">
    <property type="entry name" value="beta-lactamase/transpeptidase-like"/>
    <property type="match status" value="1"/>
</dbReference>
<accession>A0A1X1RWA2</accession>
<dbReference type="Gene3D" id="3.40.710.10">
    <property type="entry name" value="DD-peptidase/beta-lactamase superfamily"/>
    <property type="match status" value="1"/>
</dbReference>
<dbReference type="OrthoDB" id="9809635at2"/>
<dbReference type="AlphaFoldDB" id="A0A1X1RWA2"/>
<dbReference type="EMBL" id="LQOM01000011">
    <property type="protein sequence ID" value="ORV19072.1"/>
    <property type="molecule type" value="Genomic_DNA"/>
</dbReference>
<evidence type="ECO:0000313" key="2">
    <source>
        <dbReference type="EMBL" id="ORV19072.1"/>
    </source>
</evidence>
<dbReference type="InterPro" id="IPR001466">
    <property type="entry name" value="Beta-lactam-related"/>
</dbReference>
<gene>
    <name evidence="2" type="ORF">AWB95_02085</name>
    <name evidence="3" type="ORF">CQY23_14730</name>
</gene>
<evidence type="ECO:0000259" key="1">
    <source>
        <dbReference type="Pfam" id="PF00144"/>
    </source>
</evidence>
<evidence type="ECO:0000313" key="5">
    <source>
        <dbReference type="Proteomes" id="UP000230971"/>
    </source>
</evidence>
<dbReference type="InterPro" id="IPR012338">
    <property type="entry name" value="Beta-lactam/transpept-like"/>
</dbReference>
<evidence type="ECO:0000313" key="4">
    <source>
        <dbReference type="Proteomes" id="UP000193907"/>
    </source>
</evidence>